<dbReference type="Gene3D" id="1.10.287.470">
    <property type="entry name" value="Helix hairpin bin"/>
    <property type="match status" value="1"/>
</dbReference>
<sequence>MDERSEAGGAAPEGLRFDTDRGASRSFWIASLLLVAIVAWMGSGFVLPGEDAAPQQTEAAAPELPSVLVRRSTAEPVTLRFTAEGQAEPDRDTEIPAEAAGNVVELPVAKGDGVARGDVIARLSSDQAEAALRQAEEEQARAQREFDNASQLLERGIATADRVAEARATLAAAEAQVSSAGRALEDLTIEAPFDGRIERLDVNEGEFVAAGETVARLVDNDPLTVAIQVPQQALNRIQVGQSAEVRFITGQTRSGEVAFVGTAAESATRTFLAEIEVGNPDGEIPAGVSAEVTIPTGDVTAHLVRPSIVSLDPDGRIGVKTVEEGHVVFHPIEVARAEIDGVWVQGLPESAEIITVGQGFVRDGEAVRASAEAEADMAASPATTAEGPGTADVSGGEGDAEETQP</sequence>
<dbReference type="Pfam" id="PF25973">
    <property type="entry name" value="BSH_CzcB"/>
    <property type="match status" value="1"/>
</dbReference>
<dbReference type="Gene3D" id="2.40.30.170">
    <property type="match status" value="1"/>
</dbReference>
<dbReference type="InterPro" id="IPR058647">
    <property type="entry name" value="BSH_CzcB-like"/>
</dbReference>
<dbReference type="InterPro" id="IPR006143">
    <property type="entry name" value="RND_pump_MFP"/>
</dbReference>
<feature type="coiled-coil region" evidence="2">
    <location>
        <begin position="125"/>
        <end position="190"/>
    </location>
</feature>
<dbReference type="Proteomes" id="UP000325289">
    <property type="component" value="Unassembled WGS sequence"/>
</dbReference>
<keyword evidence="2" id="KW-0175">Coiled coil</keyword>
<evidence type="ECO:0000256" key="2">
    <source>
        <dbReference type="SAM" id="Coils"/>
    </source>
</evidence>
<dbReference type="EMBL" id="FOMS01000002">
    <property type="protein sequence ID" value="SFD72623.1"/>
    <property type="molecule type" value="Genomic_DNA"/>
</dbReference>
<evidence type="ECO:0000313" key="7">
    <source>
        <dbReference type="EMBL" id="SFD72623.1"/>
    </source>
</evidence>
<keyword evidence="4" id="KW-0472">Membrane</keyword>
<name>A0A1I1UUT6_9RHOB</name>
<dbReference type="PANTHER" id="PTHR30469:SF29">
    <property type="entry name" value="BLR2860 PROTEIN"/>
    <property type="match status" value="1"/>
</dbReference>
<dbReference type="InterPro" id="IPR058792">
    <property type="entry name" value="Beta-barrel_RND_2"/>
</dbReference>
<dbReference type="RefSeq" id="WP_149754813.1">
    <property type="nucleotide sequence ID" value="NZ_FOMS01000002.1"/>
</dbReference>
<feature type="transmembrane region" description="Helical" evidence="4">
    <location>
        <begin position="26"/>
        <end position="47"/>
    </location>
</feature>
<evidence type="ECO:0000256" key="3">
    <source>
        <dbReference type="SAM" id="MobiDB-lite"/>
    </source>
</evidence>
<evidence type="ECO:0000259" key="5">
    <source>
        <dbReference type="Pfam" id="PF25954"/>
    </source>
</evidence>
<feature type="domain" description="CusB-like beta-barrel" evidence="5">
    <location>
        <begin position="225"/>
        <end position="294"/>
    </location>
</feature>
<accession>A0A1I1UUT6</accession>
<evidence type="ECO:0000259" key="6">
    <source>
        <dbReference type="Pfam" id="PF25973"/>
    </source>
</evidence>
<feature type="region of interest" description="Disordered" evidence="3">
    <location>
        <begin position="370"/>
        <end position="405"/>
    </location>
</feature>
<feature type="domain" description="CzcB-like barrel-sandwich hybrid" evidence="6">
    <location>
        <begin position="94"/>
        <end position="219"/>
    </location>
</feature>
<keyword evidence="4" id="KW-0812">Transmembrane</keyword>
<evidence type="ECO:0000256" key="4">
    <source>
        <dbReference type="SAM" id="Phobius"/>
    </source>
</evidence>
<evidence type="ECO:0000313" key="8">
    <source>
        <dbReference type="Proteomes" id="UP000325289"/>
    </source>
</evidence>
<dbReference type="OrthoDB" id="9806939at2"/>
<proteinExistence type="inferred from homology"/>
<reference evidence="7 8" key="1">
    <citation type="submission" date="2016-10" db="EMBL/GenBank/DDBJ databases">
        <authorList>
            <person name="Varghese N."/>
            <person name="Submissions S."/>
        </authorList>
    </citation>
    <scope>NUCLEOTIDE SEQUENCE [LARGE SCALE GENOMIC DNA]</scope>
    <source>
        <strain evidence="8">YIM D21,KCTC 23444,ACCC 10710</strain>
    </source>
</reference>
<comment type="similarity">
    <text evidence="1">Belongs to the membrane fusion protein (MFP) (TC 8.A.1) family.</text>
</comment>
<evidence type="ECO:0000256" key="1">
    <source>
        <dbReference type="ARBA" id="ARBA00009477"/>
    </source>
</evidence>
<keyword evidence="8" id="KW-1185">Reference proteome</keyword>
<dbReference type="NCBIfam" id="TIGR01730">
    <property type="entry name" value="RND_mfp"/>
    <property type="match status" value="1"/>
</dbReference>
<feature type="compositionally biased region" description="Low complexity" evidence="3">
    <location>
        <begin position="370"/>
        <end position="386"/>
    </location>
</feature>
<keyword evidence="4" id="KW-1133">Transmembrane helix</keyword>
<protein>
    <submittedName>
        <fullName evidence="7">Membrane fusion protein, multidrug efflux system</fullName>
    </submittedName>
</protein>
<dbReference type="GO" id="GO:1990281">
    <property type="term" value="C:efflux pump complex"/>
    <property type="evidence" value="ECO:0007669"/>
    <property type="project" value="TreeGrafter"/>
</dbReference>
<dbReference type="Pfam" id="PF25954">
    <property type="entry name" value="Beta-barrel_RND_2"/>
    <property type="match status" value="1"/>
</dbReference>
<dbReference type="PANTHER" id="PTHR30469">
    <property type="entry name" value="MULTIDRUG RESISTANCE PROTEIN MDTA"/>
    <property type="match status" value="1"/>
</dbReference>
<organism evidence="7 8">
    <name type="scientific">Roseivivax sediminis</name>
    <dbReference type="NCBI Taxonomy" id="936889"/>
    <lineage>
        <taxon>Bacteria</taxon>
        <taxon>Pseudomonadati</taxon>
        <taxon>Pseudomonadota</taxon>
        <taxon>Alphaproteobacteria</taxon>
        <taxon>Rhodobacterales</taxon>
        <taxon>Roseobacteraceae</taxon>
        <taxon>Roseivivax</taxon>
    </lineage>
</organism>
<dbReference type="Gene3D" id="2.40.420.20">
    <property type="match status" value="1"/>
</dbReference>
<dbReference type="SUPFAM" id="SSF111369">
    <property type="entry name" value="HlyD-like secretion proteins"/>
    <property type="match status" value="1"/>
</dbReference>
<dbReference type="AlphaFoldDB" id="A0A1I1UUT6"/>
<dbReference type="Gene3D" id="2.40.50.100">
    <property type="match status" value="1"/>
</dbReference>
<gene>
    <name evidence="7" type="ORF">SAMN04515678_102449</name>
</gene>
<dbReference type="GO" id="GO:0015562">
    <property type="term" value="F:efflux transmembrane transporter activity"/>
    <property type="evidence" value="ECO:0007669"/>
    <property type="project" value="TreeGrafter"/>
</dbReference>